<accession>X0VLM7</accession>
<reference evidence="1" key="1">
    <citation type="journal article" date="2014" name="Front. Microbiol.">
        <title>High frequency of phylogenetically diverse reductive dehalogenase-homologous genes in deep subseafloor sedimentary metagenomes.</title>
        <authorList>
            <person name="Kawai M."/>
            <person name="Futagami T."/>
            <person name="Toyoda A."/>
            <person name="Takaki Y."/>
            <person name="Nishi S."/>
            <person name="Hori S."/>
            <person name="Arai W."/>
            <person name="Tsubouchi T."/>
            <person name="Morono Y."/>
            <person name="Uchiyama I."/>
            <person name="Ito T."/>
            <person name="Fujiyama A."/>
            <person name="Inagaki F."/>
            <person name="Takami H."/>
        </authorList>
    </citation>
    <scope>NUCLEOTIDE SEQUENCE</scope>
    <source>
        <strain evidence="1">Expedition CK06-06</strain>
    </source>
</reference>
<proteinExistence type="predicted"/>
<sequence length="165" mass="18899">MADKTHYRKAFNSPYLSSADIVGETNLTVEKVILEIDKTKKTKDLFNTAYFTEKQLREGEPLKPMILNATNSKMLKSLTGTPWIEEWKDVKVCVYVDSKVKMMGDYVEGLRIKQAKQMKEITPENAQKWEQAKAAYTRDGNFDAVTSRAILSEENQLKIIQEVAE</sequence>
<comment type="caution">
    <text evidence="1">The sequence shown here is derived from an EMBL/GenBank/DDBJ whole genome shotgun (WGS) entry which is preliminary data.</text>
</comment>
<dbReference type="EMBL" id="BARS01035491">
    <property type="protein sequence ID" value="GAG19145.1"/>
    <property type="molecule type" value="Genomic_DNA"/>
</dbReference>
<organism evidence="1">
    <name type="scientific">marine sediment metagenome</name>
    <dbReference type="NCBI Taxonomy" id="412755"/>
    <lineage>
        <taxon>unclassified sequences</taxon>
        <taxon>metagenomes</taxon>
        <taxon>ecological metagenomes</taxon>
    </lineage>
</organism>
<protein>
    <submittedName>
        <fullName evidence="1">Uncharacterized protein</fullName>
    </submittedName>
</protein>
<name>X0VLM7_9ZZZZ</name>
<dbReference type="AlphaFoldDB" id="X0VLM7"/>
<evidence type="ECO:0000313" key="1">
    <source>
        <dbReference type="EMBL" id="GAG19145.1"/>
    </source>
</evidence>
<gene>
    <name evidence="1" type="ORF">S01H1_54678</name>
</gene>